<dbReference type="RefSeq" id="WP_338438187.1">
    <property type="nucleotide sequence ID" value="NZ_JAUYVH010000017.1"/>
</dbReference>
<dbReference type="SUPFAM" id="SSF49503">
    <property type="entry name" value="Cupredoxins"/>
    <property type="match status" value="3"/>
</dbReference>
<dbReference type="Pfam" id="PF07731">
    <property type="entry name" value="Cu-oxidase_2"/>
    <property type="match status" value="1"/>
</dbReference>
<feature type="region of interest" description="Disordered" evidence="5">
    <location>
        <begin position="410"/>
        <end position="437"/>
    </location>
</feature>
<evidence type="ECO:0000313" key="9">
    <source>
        <dbReference type="EMBL" id="MDQ9172178.1"/>
    </source>
</evidence>
<dbReference type="PROSITE" id="PS51318">
    <property type="entry name" value="TAT"/>
    <property type="match status" value="1"/>
</dbReference>
<dbReference type="CDD" id="cd13874">
    <property type="entry name" value="CuRO_2_CopA"/>
    <property type="match status" value="1"/>
</dbReference>
<sequence>MTKQSGWHEPFSYPRRRFVQGLAAGGTWAALGAWHHPIRAQEAPVIRDPVLQGTDFHLVIDKTPVNYTGKARQATMINGTVPGPILRWKEGSTVTIQVENRLEEDTSIHWHGILLPFEMDGVPGFSFPGIAPGESFTYHFKVAQSGTYWYHSHSRFQEQTGLYGAIVIDPRDGEKVAYERDYVVLLSDWTDREPEWIFTRLKQSSDFFNYQMPTVVDFAADVREMGVAKAWQKRQMWDQMRMNPTDLGDVSGATFTYLTNGTTPNGNWTAVARRGERVRLRFINGSATTIFDVRIPGLKMTVVSADGQPVAPVTVDEFRISVAETYDVIVEMPENRAYTIFSQSIDRSGFTRATLAPRLGMSAPVPEMGPKTWLSMVDMGMGDMEGMEGHDMSSMQNQGAQTPLMQGDQAGAAMSGMKGDDRASMGAGQQGGHAAHGMPGHDMASMKNQSGVATSTAGMAGHDMGAMAADKNMKGLTTEPGVDSRVMSPSKSLSDPGPRLRDNGRRVLTYAALDTVGVAVDPREPGREIVLRLTGNMQRFVWSFDGVKFHDAEPIYLKYGERVRITLINDTMMNHPIHLHGMWSDIESEDGKFKVRKHTVNVQPSKQISFRVTADAIGQWAFHCHLLYHMEAGMFRKVVVA</sequence>
<keyword evidence="2" id="KW-0479">Metal-binding</keyword>
<comment type="caution">
    <text evidence="9">The sequence shown here is derived from an EMBL/GenBank/DDBJ whole genome shotgun (WGS) entry which is preliminary data.</text>
</comment>
<dbReference type="InterPro" id="IPR002355">
    <property type="entry name" value="Cu_oxidase_Cu_BS"/>
</dbReference>
<dbReference type="CDD" id="cd13848">
    <property type="entry name" value="CuRO_1_CopA"/>
    <property type="match status" value="1"/>
</dbReference>
<evidence type="ECO:0000256" key="1">
    <source>
        <dbReference type="ARBA" id="ARBA00004418"/>
    </source>
</evidence>
<keyword evidence="4" id="KW-0186">Copper</keyword>
<gene>
    <name evidence="9" type="ORF">Q8A64_17340</name>
</gene>
<dbReference type="InterPro" id="IPR011707">
    <property type="entry name" value="Cu-oxidase-like_N"/>
</dbReference>
<dbReference type="Pfam" id="PF07732">
    <property type="entry name" value="Cu-oxidase_3"/>
    <property type="match status" value="1"/>
</dbReference>
<comment type="subcellular location">
    <subcellularLocation>
        <location evidence="1">Periplasm</location>
    </subcellularLocation>
</comment>
<dbReference type="InterPro" id="IPR034284">
    <property type="entry name" value="CuRO_1_CopA"/>
</dbReference>
<dbReference type="Gene3D" id="2.60.40.420">
    <property type="entry name" value="Cupredoxins - blue copper proteins"/>
    <property type="match status" value="3"/>
</dbReference>
<evidence type="ECO:0000256" key="4">
    <source>
        <dbReference type="ARBA" id="ARBA00023008"/>
    </source>
</evidence>
<dbReference type="CDD" id="cd13896">
    <property type="entry name" value="CuRO_3_CopA"/>
    <property type="match status" value="1"/>
</dbReference>
<dbReference type="InterPro" id="IPR033138">
    <property type="entry name" value="Cu_oxidase_CS"/>
</dbReference>
<dbReference type="EMBL" id="JAUYVH010000017">
    <property type="protein sequence ID" value="MDQ9172178.1"/>
    <property type="molecule type" value="Genomic_DNA"/>
</dbReference>
<evidence type="ECO:0000256" key="2">
    <source>
        <dbReference type="ARBA" id="ARBA00022723"/>
    </source>
</evidence>
<dbReference type="InterPro" id="IPR045087">
    <property type="entry name" value="Cu-oxidase_fam"/>
</dbReference>
<evidence type="ECO:0000259" key="8">
    <source>
        <dbReference type="Pfam" id="PF07732"/>
    </source>
</evidence>
<evidence type="ECO:0000256" key="5">
    <source>
        <dbReference type="SAM" id="MobiDB-lite"/>
    </source>
</evidence>
<keyword evidence="3" id="KW-0560">Oxidoreductase</keyword>
<organism evidence="9 10">
    <name type="scientific">Keguizhuia sedimenti</name>
    <dbReference type="NCBI Taxonomy" id="3064264"/>
    <lineage>
        <taxon>Bacteria</taxon>
        <taxon>Pseudomonadati</taxon>
        <taxon>Pseudomonadota</taxon>
        <taxon>Betaproteobacteria</taxon>
        <taxon>Burkholderiales</taxon>
        <taxon>Oxalobacteraceae</taxon>
        <taxon>Keguizhuia</taxon>
    </lineage>
</organism>
<feature type="domain" description="Plastocyanin-like" evidence="8">
    <location>
        <begin position="62"/>
        <end position="171"/>
    </location>
</feature>
<name>A0ABU1BV50_9BURK</name>
<evidence type="ECO:0000259" key="6">
    <source>
        <dbReference type="Pfam" id="PF00394"/>
    </source>
</evidence>
<dbReference type="InterPro" id="IPR034279">
    <property type="entry name" value="CuRO_3_CopA"/>
</dbReference>
<proteinExistence type="predicted"/>
<dbReference type="Proteomes" id="UP001225596">
    <property type="component" value="Unassembled WGS sequence"/>
</dbReference>
<dbReference type="PROSITE" id="PS00079">
    <property type="entry name" value="MULTICOPPER_OXIDASE1"/>
    <property type="match status" value="2"/>
</dbReference>
<evidence type="ECO:0000313" key="10">
    <source>
        <dbReference type="Proteomes" id="UP001225596"/>
    </source>
</evidence>
<evidence type="ECO:0000256" key="3">
    <source>
        <dbReference type="ARBA" id="ARBA00023002"/>
    </source>
</evidence>
<feature type="region of interest" description="Disordered" evidence="5">
    <location>
        <begin position="478"/>
        <end position="502"/>
    </location>
</feature>
<evidence type="ECO:0000259" key="7">
    <source>
        <dbReference type="Pfam" id="PF07731"/>
    </source>
</evidence>
<dbReference type="InterPro" id="IPR008972">
    <property type="entry name" value="Cupredoxin"/>
</dbReference>
<feature type="domain" description="Plastocyanin-like" evidence="6">
    <location>
        <begin position="181"/>
        <end position="343"/>
    </location>
</feature>
<protein>
    <submittedName>
        <fullName evidence="9">Copper resistance system multicopper oxidase</fullName>
    </submittedName>
</protein>
<dbReference type="Pfam" id="PF00394">
    <property type="entry name" value="Cu-oxidase"/>
    <property type="match status" value="1"/>
</dbReference>
<accession>A0ABU1BV50</accession>
<dbReference type="InterPro" id="IPR001117">
    <property type="entry name" value="Cu-oxidase_2nd"/>
</dbReference>
<dbReference type="NCBIfam" id="TIGR01480">
    <property type="entry name" value="copper_res_A"/>
    <property type="match status" value="1"/>
</dbReference>
<keyword evidence="10" id="KW-1185">Reference proteome</keyword>
<dbReference type="InterPro" id="IPR006376">
    <property type="entry name" value="Cu-R_CopA"/>
</dbReference>
<dbReference type="InterPro" id="IPR034282">
    <property type="entry name" value="CuRO_2_CopA"/>
</dbReference>
<dbReference type="PANTHER" id="PTHR11709:SF394">
    <property type="entry name" value="FI03373P-RELATED"/>
    <property type="match status" value="1"/>
</dbReference>
<reference evidence="9 10" key="1">
    <citation type="submission" date="2023-08" db="EMBL/GenBank/DDBJ databases">
        <title>Oxalobacteraceae gen .nov., isolated from river sludge outside the plant.</title>
        <authorList>
            <person name="Zhao S.Y."/>
        </authorList>
    </citation>
    <scope>NUCLEOTIDE SEQUENCE [LARGE SCALE GENOMIC DNA]</scope>
    <source>
        <strain evidence="9 10">R-40</strain>
    </source>
</reference>
<dbReference type="PANTHER" id="PTHR11709">
    <property type="entry name" value="MULTI-COPPER OXIDASE"/>
    <property type="match status" value="1"/>
</dbReference>
<feature type="domain" description="Plastocyanin-like" evidence="7">
    <location>
        <begin position="524"/>
        <end position="640"/>
    </location>
</feature>
<dbReference type="InterPro" id="IPR006311">
    <property type="entry name" value="TAT_signal"/>
</dbReference>
<dbReference type="PROSITE" id="PS00080">
    <property type="entry name" value="MULTICOPPER_OXIDASE2"/>
    <property type="match status" value="1"/>
</dbReference>
<dbReference type="InterPro" id="IPR011706">
    <property type="entry name" value="Cu-oxidase_C"/>
</dbReference>